<dbReference type="AlphaFoldDB" id="A0A1G2PQT6"/>
<organism evidence="2 3">
    <name type="scientific">Candidatus Terrybacteria bacterium RIFCSPLOWO2_01_FULL_40_23</name>
    <dbReference type="NCBI Taxonomy" id="1802366"/>
    <lineage>
        <taxon>Bacteria</taxon>
        <taxon>Candidatus Terryibacteriota</taxon>
    </lineage>
</organism>
<sequence>MIKVHTSKQKFIVASASVFLFTLALLFGVLTPLYLYIRDNSIKLQDVMIEQVTAQAKFHDGQEITKDLKAIQPSVEELKSYYLGDDRDLSNTLSIVENLAKDNNLSLNTQLLTGTAQSAQLSLSVEGNFFSVMNFLRRLEQFPKFSKIESFNMGSRAVSDNSNNLGYELDASFSFVIYSAPLKVVATQEKPVVKANNTQEEQ</sequence>
<reference evidence="2 3" key="1">
    <citation type="journal article" date="2016" name="Nat. Commun.">
        <title>Thousands of microbial genomes shed light on interconnected biogeochemical processes in an aquifer system.</title>
        <authorList>
            <person name="Anantharaman K."/>
            <person name="Brown C.T."/>
            <person name="Hug L.A."/>
            <person name="Sharon I."/>
            <person name="Castelle C.J."/>
            <person name="Probst A.J."/>
            <person name="Thomas B.C."/>
            <person name="Singh A."/>
            <person name="Wilkins M.J."/>
            <person name="Karaoz U."/>
            <person name="Brodie E.L."/>
            <person name="Williams K.H."/>
            <person name="Hubbard S.S."/>
            <person name="Banfield J.F."/>
        </authorList>
    </citation>
    <scope>NUCLEOTIDE SEQUENCE [LARGE SCALE GENOMIC DNA]</scope>
</reference>
<proteinExistence type="predicted"/>
<keyword evidence="1" id="KW-0472">Membrane</keyword>
<keyword evidence="1" id="KW-0812">Transmembrane</keyword>
<dbReference type="Proteomes" id="UP000176951">
    <property type="component" value="Unassembled WGS sequence"/>
</dbReference>
<comment type="caution">
    <text evidence="2">The sequence shown here is derived from an EMBL/GenBank/DDBJ whole genome shotgun (WGS) entry which is preliminary data.</text>
</comment>
<dbReference type="Gene3D" id="3.30.70.60">
    <property type="match status" value="1"/>
</dbReference>
<evidence type="ECO:0008006" key="4">
    <source>
        <dbReference type="Google" id="ProtNLM"/>
    </source>
</evidence>
<evidence type="ECO:0000256" key="1">
    <source>
        <dbReference type="SAM" id="Phobius"/>
    </source>
</evidence>
<dbReference type="EMBL" id="MHSW01000031">
    <property type="protein sequence ID" value="OHA50695.1"/>
    <property type="molecule type" value="Genomic_DNA"/>
</dbReference>
<name>A0A1G2PQT6_9BACT</name>
<accession>A0A1G2PQT6</accession>
<dbReference type="InterPro" id="IPR014717">
    <property type="entry name" value="Transl_elong_EF1B/ribsomal_bS6"/>
</dbReference>
<gene>
    <name evidence="2" type="ORF">A3A97_02115</name>
</gene>
<feature type="transmembrane region" description="Helical" evidence="1">
    <location>
        <begin position="12"/>
        <end position="37"/>
    </location>
</feature>
<protein>
    <recommendedName>
        <fullName evidence="4">Type 4 fimbrial biogenesis protein PilO</fullName>
    </recommendedName>
</protein>
<evidence type="ECO:0000313" key="2">
    <source>
        <dbReference type="EMBL" id="OHA50695.1"/>
    </source>
</evidence>
<evidence type="ECO:0000313" key="3">
    <source>
        <dbReference type="Proteomes" id="UP000176951"/>
    </source>
</evidence>
<keyword evidence="1" id="KW-1133">Transmembrane helix</keyword>